<dbReference type="Proteomes" id="UP000698800">
    <property type="component" value="Unassembled WGS sequence"/>
</dbReference>
<dbReference type="InterPro" id="IPR012337">
    <property type="entry name" value="RNaseH-like_sf"/>
</dbReference>
<dbReference type="Pfam" id="PF01609">
    <property type="entry name" value="DDE_Tnp_1"/>
    <property type="match status" value="1"/>
</dbReference>
<dbReference type="InterPro" id="IPR002559">
    <property type="entry name" value="Transposase_11"/>
</dbReference>
<dbReference type="EMBL" id="JAGHQL010000540">
    <property type="protein sequence ID" value="KAH0533490.1"/>
    <property type="molecule type" value="Genomic_DNA"/>
</dbReference>
<gene>
    <name evidence="2" type="ORF">FGG08_007712</name>
</gene>
<evidence type="ECO:0000313" key="3">
    <source>
        <dbReference type="Proteomes" id="UP000698800"/>
    </source>
</evidence>
<proteinExistence type="predicted"/>
<feature type="domain" description="Transposase IS4-like" evidence="1">
    <location>
        <begin position="23"/>
        <end position="212"/>
    </location>
</feature>
<comment type="caution">
    <text evidence="2">The sequence shown here is derived from an EMBL/GenBank/DDBJ whole genome shotgun (WGS) entry which is preliminary data.</text>
</comment>
<protein>
    <recommendedName>
        <fullName evidence="1">Transposase IS4-like domain-containing protein</fullName>
    </recommendedName>
</protein>
<keyword evidence="3" id="KW-1185">Reference proteome</keyword>
<dbReference type="PANTHER" id="PTHR33627:SF1">
    <property type="entry name" value="TRANSPOSASE"/>
    <property type="match status" value="1"/>
</dbReference>
<dbReference type="PANTHER" id="PTHR33627">
    <property type="entry name" value="TRANSPOSASE"/>
    <property type="match status" value="1"/>
</dbReference>
<dbReference type="GO" id="GO:0003677">
    <property type="term" value="F:DNA binding"/>
    <property type="evidence" value="ECO:0007669"/>
    <property type="project" value="InterPro"/>
</dbReference>
<reference evidence="2" key="1">
    <citation type="submission" date="2021-03" db="EMBL/GenBank/DDBJ databases">
        <title>Comparative genomics and phylogenomic investigation of the class Geoglossomycetes provide insights into ecological specialization and systematics.</title>
        <authorList>
            <person name="Melie T."/>
            <person name="Pirro S."/>
            <person name="Miller A.N."/>
            <person name="Quandt A."/>
        </authorList>
    </citation>
    <scope>NUCLEOTIDE SEQUENCE</scope>
    <source>
        <strain evidence="2">GBOQ0MN5Z8</strain>
    </source>
</reference>
<organism evidence="2 3">
    <name type="scientific">Glutinoglossum americanum</name>
    <dbReference type="NCBI Taxonomy" id="1670608"/>
    <lineage>
        <taxon>Eukaryota</taxon>
        <taxon>Fungi</taxon>
        <taxon>Dikarya</taxon>
        <taxon>Ascomycota</taxon>
        <taxon>Pezizomycotina</taxon>
        <taxon>Geoglossomycetes</taxon>
        <taxon>Geoglossales</taxon>
        <taxon>Geoglossaceae</taxon>
        <taxon>Glutinoglossum</taxon>
    </lineage>
</organism>
<evidence type="ECO:0000313" key="2">
    <source>
        <dbReference type="EMBL" id="KAH0533490.1"/>
    </source>
</evidence>
<dbReference type="GO" id="GO:0004803">
    <property type="term" value="F:transposase activity"/>
    <property type="evidence" value="ECO:0007669"/>
    <property type="project" value="InterPro"/>
</dbReference>
<dbReference type="InterPro" id="IPR039365">
    <property type="entry name" value="IS701-like"/>
</dbReference>
<accession>A0A9P8HYN9</accession>
<name>A0A9P8HYN9_9PEZI</name>
<evidence type="ECO:0000259" key="1">
    <source>
        <dbReference type="Pfam" id="PF01609"/>
    </source>
</evidence>
<dbReference type="AlphaFoldDB" id="A0A9P8HYN9"/>
<sequence length="280" mass="32040">EVDPLLVENPDFQKLHHQFRTKIDLGIELLEAAIQHNIPFGVLLFDSWYLAEELVSMARYRKKDWLSLLKKNRNLETNSFTLKDATGKPIPLEGPHIAVEDLVPHIPSTAYRAVTVRDKTYWPFTLAVRLPGLGKVRLVVSFKNAELTGTYAVLVSNRVDWSAQRILTLYVQRWPIETFYQDSKGHLGLDTYRMRNAEAIGKHWCLVFVAYSFLHLDCLPPSPTKGSFPLKTIGEACRQQAQALMQALILYVHERLQLGQKAEDLFAYVFAKQQTAMARC</sequence>
<dbReference type="SUPFAM" id="SSF53098">
    <property type="entry name" value="Ribonuclease H-like"/>
    <property type="match status" value="1"/>
</dbReference>
<feature type="non-terminal residue" evidence="2">
    <location>
        <position position="1"/>
    </location>
</feature>
<dbReference type="GO" id="GO:0006313">
    <property type="term" value="P:DNA transposition"/>
    <property type="evidence" value="ECO:0007669"/>
    <property type="project" value="InterPro"/>
</dbReference>